<dbReference type="KEGG" id="vg:26049126"/>
<dbReference type="GO" id="GO:0042797">
    <property type="term" value="P:tRNA transcription by RNA polymerase III"/>
    <property type="evidence" value="ECO:0007669"/>
    <property type="project" value="TreeGrafter"/>
</dbReference>
<feature type="region of interest" description="Disordered" evidence="3">
    <location>
        <begin position="1"/>
        <end position="104"/>
    </location>
</feature>
<name>A0A0N9QAJ2_9VIRU</name>
<proteinExistence type="predicted"/>
<dbReference type="Gene3D" id="3.90.940.10">
    <property type="match status" value="1"/>
</dbReference>
<feature type="compositionally biased region" description="Acidic residues" evidence="3">
    <location>
        <begin position="1"/>
        <end position="21"/>
    </location>
</feature>
<dbReference type="PANTHER" id="PTHR47227:SF5">
    <property type="entry name" value="DNA-DIRECTED RNA POLYMERASES I, II, AND III SUBUNIT RPABC2"/>
    <property type="match status" value="1"/>
</dbReference>
<feature type="compositionally biased region" description="Acidic residues" evidence="3">
    <location>
        <begin position="69"/>
        <end position="80"/>
    </location>
</feature>
<dbReference type="InterPro" id="IPR006110">
    <property type="entry name" value="Pol_omega/Rpo6/RPB6"/>
</dbReference>
<evidence type="ECO:0000256" key="3">
    <source>
        <dbReference type="SAM" id="MobiDB-lite"/>
    </source>
</evidence>
<feature type="compositionally biased region" description="Polar residues" evidence="3">
    <location>
        <begin position="81"/>
        <end position="104"/>
    </location>
</feature>
<sequence>MSDIEDYESEIEGLDSDNDLDKEDKEDKESNTLSIKKQQPVKLKSELVNSDDDDDDDDDVESDIVGSDNDLDEDPDELQETYEQPNIINTENSGANTLSPINSDVESDDEEYLQKFDTSNIFDNINKYHPECFTANSDEIEALSQIIREGNTIIDKNHMTNPILTKYEMTKILGQRTKQLNSGCKPYIDVPNNIIDSYLIAQMELKAKKIPVIIRRPISNQKSEYWKLEDLEQIY</sequence>
<feature type="compositionally biased region" description="Acidic residues" evidence="3">
    <location>
        <begin position="49"/>
        <end position="62"/>
    </location>
</feature>
<gene>
    <name evidence="4" type="ORF">ceV_259</name>
</gene>
<dbReference type="EMBL" id="KT820662">
    <property type="protein sequence ID" value="ALH23165.1"/>
    <property type="molecule type" value="Genomic_DNA"/>
</dbReference>
<dbReference type="GO" id="GO:0003899">
    <property type="term" value="F:DNA-directed RNA polymerase activity"/>
    <property type="evidence" value="ECO:0007669"/>
    <property type="project" value="InterPro"/>
</dbReference>
<keyword evidence="2" id="KW-0804">Transcription</keyword>
<dbReference type="Proteomes" id="UP000203826">
    <property type="component" value="Segment"/>
</dbReference>
<dbReference type="InterPro" id="IPR036161">
    <property type="entry name" value="RPB6/omega-like_sf"/>
</dbReference>
<dbReference type="PANTHER" id="PTHR47227">
    <property type="entry name" value="DNA-DIRECTED RNA POLYMERASE SUBUNIT K"/>
    <property type="match status" value="1"/>
</dbReference>
<dbReference type="GO" id="GO:0000428">
    <property type="term" value="C:DNA-directed RNA polymerase complex"/>
    <property type="evidence" value="ECO:0007669"/>
    <property type="project" value="UniProtKB-KW"/>
</dbReference>
<dbReference type="GO" id="GO:0003677">
    <property type="term" value="F:DNA binding"/>
    <property type="evidence" value="ECO:0007669"/>
    <property type="project" value="InterPro"/>
</dbReference>
<evidence type="ECO:0000313" key="4">
    <source>
        <dbReference type="EMBL" id="ALH23165.1"/>
    </source>
</evidence>
<dbReference type="GO" id="GO:0006366">
    <property type="term" value="P:transcription by RNA polymerase II"/>
    <property type="evidence" value="ECO:0007669"/>
    <property type="project" value="TreeGrafter"/>
</dbReference>
<dbReference type="Pfam" id="PF01192">
    <property type="entry name" value="RNA_pol_Rpb6"/>
    <property type="match status" value="1"/>
</dbReference>
<dbReference type="SUPFAM" id="SSF63562">
    <property type="entry name" value="RPB6/omega subunit-like"/>
    <property type="match status" value="1"/>
</dbReference>
<keyword evidence="5" id="KW-1185">Reference proteome</keyword>
<keyword evidence="1 4" id="KW-0240">DNA-directed RNA polymerase</keyword>
<dbReference type="GO" id="GO:0006360">
    <property type="term" value="P:transcription by RNA polymerase I"/>
    <property type="evidence" value="ECO:0007669"/>
    <property type="project" value="TreeGrafter"/>
</dbReference>
<reference evidence="4 5" key="1">
    <citation type="journal article" date="2015" name="Genome Announc.">
        <title>The 474-Kilobase-Pair Complete Genome Sequence of CeV-01B, a Virus Infecting Haptolina (Chrysochromulina) ericina (Prymnesiophyceae).</title>
        <authorList>
            <person name="Gallot-Lavallee L."/>
            <person name="Pagarete A."/>
            <person name="Legendre M."/>
            <person name="Santini S."/>
            <person name="Sandaa R.A."/>
            <person name="Himmelbauer H."/>
            <person name="Ogata H."/>
            <person name="Bratbak G."/>
            <person name="Claverie J.M."/>
        </authorList>
    </citation>
    <scope>NUCLEOTIDE SEQUENCE [LARGE SCALE GENOMIC DNA]</scope>
    <source>
        <strain evidence="4">CeV-01B</strain>
    </source>
</reference>
<protein>
    <submittedName>
        <fullName evidence="4">DNA-directed RNA polymerase subunit K</fullName>
    </submittedName>
</protein>
<evidence type="ECO:0000313" key="5">
    <source>
        <dbReference type="Proteomes" id="UP000203826"/>
    </source>
</evidence>
<organism evidence="4 5">
    <name type="scientific">Chrysochromulina ericina virus CeV-01B</name>
    <dbReference type="NCBI Taxonomy" id="3070830"/>
    <lineage>
        <taxon>Viruses</taxon>
        <taxon>Varidnaviria</taxon>
        <taxon>Bamfordvirae</taxon>
        <taxon>Nucleocytoviricota</taxon>
        <taxon>Megaviricetes</taxon>
        <taxon>Imitervirales</taxon>
        <taxon>Mesomimiviridae</taxon>
        <taxon>Tethysvirus</taxon>
        <taxon>Tethysvirus raunefjordenense</taxon>
    </lineage>
</organism>
<evidence type="ECO:0000256" key="1">
    <source>
        <dbReference type="ARBA" id="ARBA00022478"/>
    </source>
</evidence>
<evidence type="ECO:0000256" key="2">
    <source>
        <dbReference type="ARBA" id="ARBA00023163"/>
    </source>
</evidence>
<accession>A0A0N9QAJ2</accession>
<dbReference type="OrthoDB" id="35487at10239"/>